<evidence type="ECO:0000313" key="4">
    <source>
        <dbReference type="Ensembl" id="ENSAMXP00005032846.1"/>
    </source>
</evidence>
<feature type="domain" description="Ig-like" evidence="3">
    <location>
        <begin position="134"/>
        <end position="213"/>
    </location>
</feature>
<protein>
    <recommendedName>
        <fullName evidence="3">Ig-like domain-containing protein</fullName>
    </recommendedName>
</protein>
<dbReference type="InterPro" id="IPR007110">
    <property type="entry name" value="Ig-like_dom"/>
</dbReference>
<keyword evidence="1" id="KW-1133">Transmembrane helix</keyword>
<dbReference type="Ensembl" id="ENSAMXT00005035900.1">
    <property type="protein sequence ID" value="ENSAMXP00005032846.1"/>
    <property type="gene ID" value="ENSAMXG00005015993.1"/>
</dbReference>
<evidence type="ECO:0000313" key="5">
    <source>
        <dbReference type="Proteomes" id="UP000694621"/>
    </source>
</evidence>
<reference evidence="4" key="1">
    <citation type="submission" date="2025-08" db="UniProtKB">
        <authorList>
            <consortium name="Ensembl"/>
        </authorList>
    </citation>
    <scope>IDENTIFICATION</scope>
</reference>
<dbReference type="Pfam" id="PF07686">
    <property type="entry name" value="V-set"/>
    <property type="match status" value="1"/>
</dbReference>
<dbReference type="Pfam" id="PF24518">
    <property type="entry name" value="Ig_CD22"/>
    <property type="match status" value="1"/>
</dbReference>
<dbReference type="SMART" id="SM00409">
    <property type="entry name" value="IG"/>
    <property type="match status" value="3"/>
</dbReference>
<feature type="transmembrane region" description="Helical" evidence="1">
    <location>
        <begin position="403"/>
        <end position="427"/>
    </location>
</feature>
<dbReference type="InterPro" id="IPR056386">
    <property type="entry name" value="Ig_CD22"/>
</dbReference>
<name>A0A8B9RCI9_ASTMX</name>
<evidence type="ECO:0000256" key="2">
    <source>
        <dbReference type="SAM" id="SignalP"/>
    </source>
</evidence>
<dbReference type="InterPro" id="IPR036179">
    <property type="entry name" value="Ig-like_dom_sf"/>
</dbReference>
<evidence type="ECO:0000256" key="1">
    <source>
        <dbReference type="SAM" id="Phobius"/>
    </source>
</evidence>
<feature type="domain" description="Ig-like" evidence="3">
    <location>
        <begin position="320"/>
        <end position="411"/>
    </location>
</feature>
<sequence length="614" mass="68302">MSFGCEILSLIILLNNAGSLGETVSMTCRPQSVCALRESDVQLECSYSGANKPQQSFWFSPKQKYKWRNSEDPEDLKLDPEYTGRVSYRTNKYSRYSSSSFGSTLTIKDLRERDSGKYYLMLIMETGQKYSSTTAVTLTVSDLQTKIDSDTKEQKELMLNCSTSCKLTSEPNIYNWYTNGSSKYTAKSQISVSSENPGSYSCAVDKIISSSVCVFDKTCWGVIYSDRKVCVLEGSSVDFPCTYSYPSDLAVTQTFWYYFLPKKEPTDLTEEEKFAGRAEFLGDKERSCTLRMRDVRKSDSGVYFFRFFTNSSEGRYFGKPGVILNVTDLQVKASPSPPSEGQAVMLTCSSTCTLPNNPTYIWYRNGEPVNNKPTSDNKLYLESASPEEVLQYSCALGDPKRKAMLRLVTVGVPVFLALTLIGFLLIWRRVSSSVKDHKSTEKIKQCDSTADVYSNVSSLVLKEVSDDPDDLHYSSLYFKHSQSPPPTSSPPVFISEEQSVEYAAVNFSRHITAHHGRGLCVDQQGTQAAVEEHSSVCGGAALVFQQLQHAAAHLGREGSVEVLPVRHEVQQHLSILVSLCEAVGDVQRVLHDQLLVAKPQSIQLDPDVPGGDVV</sequence>
<feature type="domain" description="Ig-like" evidence="3">
    <location>
        <begin position="39"/>
        <end position="118"/>
    </location>
</feature>
<organism evidence="4 5">
    <name type="scientific">Astyanax mexicanus</name>
    <name type="common">Blind cave fish</name>
    <name type="synonym">Astyanax fasciatus mexicanus</name>
    <dbReference type="NCBI Taxonomy" id="7994"/>
    <lineage>
        <taxon>Eukaryota</taxon>
        <taxon>Metazoa</taxon>
        <taxon>Chordata</taxon>
        <taxon>Craniata</taxon>
        <taxon>Vertebrata</taxon>
        <taxon>Euteleostomi</taxon>
        <taxon>Actinopterygii</taxon>
        <taxon>Neopterygii</taxon>
        <taxon>Teleostei</taxon>
        <taxon>Ostariophysi</taxon>
        <taxon>Characiformes</taxon>
        <taxon>Characoidei</taxon>
        <taxon>Acestrorhamphidae</taxon>
        <taxon>Acestrorhamphinae</taxon>
        <taxon>Astyanax</taxon>
    </lineage>
</organism>
<proteinExistence type="predicted"/>
<dbReference type="PROSITE" id="PS50835">
    <property type="entry name" value="IG_LIKE"/>
    <property type="match status" value="3"/>
</dbReference>
<dbReference type="SUPFAM" id="SSF48726">
    <property type="entry name" value="Immunoglobulin"/>
    <property type="match status" value="3"/>
</dbReference>
<accession>A0A8B9RCI9</accession>
<dbReference type="InterPro" id="IPR013783">
    <property type="entry name" value="Ig-like_fold"/>
</dbReference>
<keyword evidence="1" id="KW-0472">Membrane</keyword>
<dbReference type="PANTHER" id="PTHR46013:SF4">
    <property type="entry name" value="B-CELL RECEPTOR CD22-RELATED"/>
    <property type="match status" value="1"/>
</dbReference>
<dbReference type="InterPro" id="IPR013106">
    <property type="entry name" value="Ig_V-set"/>
</dbReference>
<feature type="chain" id="PRO_5034387058" description="Ig-like domain-containing protein" evidence="2">
    <location>
        <begin position="22"/>
        <end position="614"/>
    </location>
</feature>
<keyword evidence="1" id="KW-0812">Transmembrane</keyword>
<gene>
    <name evidence="4" type="primary">LOC103035589</name>
</gene>
<keyword evidence="2" id="KW-0732">Signal</keyword>
<feature type="signal peptide" evidence="2">
    <location>
        <begin position="1"/>
        <end position="21"/>
    </location>
</feature>
<dbReference type="Pfam" id="PF13895">
    <property type="entry name" value="Ig_2"/>
    <property type="match status" value="1"/>
</dbReference>
<dbReference type="PANTHER" id="PTHR46013">
    <property type="entry name" value="VASCULAR CELL ADHESION MOLECULE 1"/>
    <property type="match status" value="1"/>
</dbReference>
<dbReference type="AlphaFoldDB" id="A0A8B9RCI9"/>
<evidence type="ECO:0000259" key="3">
    <source>
        <dbReference type="PROSITE" id="PS50835"/>
    </source>
</evidence>
<dbReference type="Gene3D" id="2.60.40.10">
    <property type="entry name" value="Immunoglobulins"/>
    <property type="match status" value="3"/>
</dbReference>
<dbReference type="Proteomes" id="UP000694621">
    <property type="component" value="Unplaced"/>
</dbReference>
<dbReference type="InterPro" id="IPR003599">
    <property type="entry name" value="Ig_sub"/>
</dbReference>